<keyword evidence="4" id="KW-0418">Kinase</keyword>
<dbReference type="SUPFAM" id="SSF56112">
    <property type="entry name" value="Protein kinase-like (PK-like)"/>
    <property type="match status" value="1"/>
</dbReference>
<evidence type="ECO:0000256" key="5">
    <source>
        <dbReference type="ARBA" id="ARBA00022840"/>
    </source>
</evidence>
<organism evidence="7 8">
    <name type="scientific">Pristionchus entomophagus</name>
    <dbReference type="NCBI Taxonomy" id="358040"/>
    <lineage>
        <taxon>Eukaryota</taxon>
        <taxon>Metazoa</taxon>
        <taxon>Ecdysozoa</taxon>
        <taxon>Nematoda</taxon>
        <taxon>Chromadorea</taxon>
        <taxon>Rhabditida</taxon>
        <taxon>Rhabditina</taxon>
        <taxon>Diplogasteromorpha</taxon>
        <taxon>Diplogasteroidea</taxon>
        <taxon>Neodiplogasteridae</taxon>
        <taxon>Pristionchus</taxon>
    </lineage>
</organism>
<dbReference type="AlphaFoldDB" id="A0AAV5T5A8"/>
<dbReference type="GO" id="GO:0005524">
    <property type="term" value="F:ATP binding"/>
    <property type="evidence" value="ECO:0007669"/>
    <property type="project" value="UniProtKB-KW"/>
</dbReference>
<dbReference type="InterPro" id="IPR000719">
    <property type="entry name" value="Prot_kinase_dom"/>
</dbReference>
<evidence type="ECO:0000259" key="6">
    <source>
        <dbReference type="PROSITE" id="PS50011"/>
    </source>
</evidence>
<keyword evidence="8" id="KW-1185">Reference proteome</keyword>
<comment type="caution">
    <text evidence="7">The sequence shown here is derived from an EMBL/GenBank/DDBJ whole genome shotgun (WGS) entry which is preliminary data.</text>
</comment>
<dbReference type="SMART" id="SM00220">
    <property type="entry name" value="S_TKc"/>
    <property type="match status" value="1"/>
</dbReference>
<keyword evidence="5" id="KW-0067">ATP-binding</keyword>
<evidence type="ECO:0000313" key="7">
    <source>
        <dbReference type="EMBL" id="GMS90706.1"/>
    </source>
</evidence>
<dbReference type="PANTHER" id="PTHR24055">
    <property type="entry name" value="MITOGEN-ACTIVATED PROTEIN KINASE"/>
    <property type="match status" value="1"/>
</dbReference>
<proteinExistence type="predicted"/>
<dbReference type="Gene3D" id="1.10.510.10">
    <property type="entry name" value="Transferase(Phosphotransferase) domain 1"/>
    <property type="match status" value="1"/>
</dbReference>
<dbReference type="Pfam" id="PF00069">
    <property type="entry name" value="Pkinase"/>
    <property type="match status" value="1"/>
</dbReference>
<dbReference type="InterPro" id="IPR011009">
    <property type="entry name" value="Kinase-like_dom_sf"/>
</dbReference>
<keyword evidence="3" id="KW-0547">Nucleotide-binding</keyword>
<evidence type="ECO:0000313" key="8">
    <source>
        <dbReference type="Proteomes" id="UP001432027"/>
    </source>
</evidence>
<feature type="domain" description="Protein kinase" evidence="6">
    <location>
        <begin position="52"/>
        <end position="247"/>
    </location>
</feature>
<dbReference type="FunFam" id="1.10.510.10:FF:000624">
    <property type="entry name" value="Mitogen-activated protein kinase"/>
    <property type="match status" value="1"/>
</dbReference>
<dbReference type="InterPro" id="IPR050117">
    <property type="entry name" value="MAPK"/>
</dbReference>
<evidence type="ECO:0000256" key="1">
    <source>
        <dbReference type="ARBA" id="ARBA00022527"/>
    </source>
</evidence>
<dbReference type="Gene3D" id="3.30.200.20">
    <property type="entry name" value="Phosphorylase Kinase, domain 1"/>
    <property type="match status" value="1"/>
</dbReference>
<feature type="non-terminal residue" evidence="7">
    <location>
        <position position="247"/>
    </location>
</feature>
<dbReference type="PROSITE" id="PS50011">
    <property type="entry name" value="PROTEIN_KINASE_DOM"/>
    <property type="match status" value="1"/>
</dbReference>
<dbReference type="Proteomes" id="UP001432027">
    <property type="component" value="Unassembled WGS sequence"/>
</dbReference>
<sequence>VPFTPTPFSSSPRSAPSEFRQIILLRMERFHSLSAVDQVERVVYSFNVPQRYTNLEYIDAGSQGVVASAYDSVDNTPVAIKKILNPIARTGCAIRTIREFTLLSTLNHPNIVKHLAVFTPQEDEQSFRDVYVVMELMKNSLREIIDKVRLDHKNQSFFIYQILCAVNHLHRQGIIHRDLKPSNIAVDEKGVIKVLDFGLARLFDKNAAAQMTGHVSAREYRAPEILLGLHSYSEKVDIWSIGCIFAE</sequence>
<keyword evidence="1" id="KW-0723">Serine/threonine-protein kinase</keyword>
<feature type="non-terminal residue" evidence="7">
    <location>
        <position position="1"/>
    </location>
</feature>
<evidence type="ECO:0000256" key="3">
    <source>
        <dbReference type="ARBA" id="ARBA00022741"/>
    </source>
</evidence>
<accession>A0AAV5T5A8</accession>
<gene>
    <name evidence="7" type="ORF">PENTCL1PPCAC_12881</name>
</gene>
<name>A0AAV5T5A8_9BILA</name>
<evidence type="ECO:0000256" key="2">
    <source>
        <dbReference type="ARBA" id="ARBA00022679"/>
    </source>
</evidence>
<reference evidence="7" key="1">
    <citation type="submission" date="2023-10" db="EMBL/GenBank/DDBJ databases">
        <title>Genome assembly of Pristionchus species.</title>
        <authorList>
            <person name="Yoshida K."/>
            <person name="Sommer R.J."/>
        </authorList>
    </citation>
    <scope>NUCLEOTIDE SEQUENCE</scope>
    <source>
        <strain evidence="7">RS0144</strain>
    </source>
</reference>
<dbReference type="GO" id="GO:0004674">
    <property type="term" value="F:protein serine/threonine kinase activity"/>
    <property type="evidence" value="ECO:0007669"/>
    <property type="project" value="UniProtKB-KW"/>
</dbReference>
<dbReference type="EMBL" id="BTSX01000003">
    <property type="protein sequence ID" value="GMS90706.1"/>
    <property type="molecule type" value="Genomic_DNA"/>
</dbReference>
<keyword evidence="2" id="KW-0808">Transferase</keyword>
<protein>
    <recommendedName>
        <fullName evidence="6">Protein kinase domain-containing protein</fullName>
    </recommendedName>
</protein>
<evidence type="ECO:0000256" key="4">
    <source>
        <dbReference type="ARBA" id="ARBA00022777"/>
    </source>
</evidence>